<gene>
    <name evidence="1" type="ORF">NTHI1209_00680</name>
</gene>
<comment type="caution">
    <text evidence="1">The sequence shown here is derived from an EMBL/GenBank/DDBJ whole genome shotgun (WGS) entry which is preliminary data.</text>
</comment>
<dbReference type="Proteomes" id="UP000050700">
    <property type="component" value="Unassembled WGS sequence"/>
</dbReference>
<protein>
    <submittedName>
        <fullName evidence="1">Uncharacterized protein</fullName>
    </submittedName>
</protein>
<proteinExistence type="predicted"/>
<evidence type="ECO:0000313" key="2">
    <source>
        <dbReference type="Proteomes" id="UP000050700"/>
    </source>
</evidence>
<reference evidence="1 2" key="1">
    <citation type="submission" date="2014-05" db="EMBL/GenBank/DDBJ databases">
        <title>Methylome analysis of the phasevarions of Haemophilus influenzae.</title>
        <authorList>
            <person name="Atack J.M."/>
            <person name="Fox K.L."/>
            <person name="Power P.M."/>
            <person name="Clark T."/>
            <person name="Jurcisek J."/>
            <person name="Korlach J."/>
            <person name="Bakaletz L.O."/>
            <person name="Jennings M.P."/>
        </authorList>
    </citation>
    <scope>NUCLEOTIDE SEQUENCE [LARGE SCALE GENOMIC DNA]</scope>
    <source>
        <strain evidence="1 2">1209</strain>
    </source>
</reference>
<name>A0A158SW33_HAEIF</name>
<dbReference type="EMBL" id="JMQP01000002">
    <property type="protein sequence ID" value="KIS35077.1"/>
    <property type="molecule type" value="Genomic_DNA"/>
</dbReference>
<evidence type="ECO:0000313" key="1">
    <source>
        <dbReference type="EMBL" id="KIS35077.1"/>
    </source>
</evidence>
<accession>A0A158SW33</accession>
<dbReference type="AlphaFoldDB" id="A0A158SW33"/>
<organism evidence="1 2">
    <name type="scientific">Haemophilus influenzae</name>
    <dbReference type="NCBI Taxonomy" id="727"/>
    <lineage>
        <taxon>Bacteria</taxon>
        <taxon>Pseudomonadati</taxon>
        <taxon>Pseudomonadota</taxon>
        <taxon>Gammaproteobacteria</taxon>
        <taxon>Pasteurellales</taxon>
        <taxon>Pasteurellaceae</taxon>
        <taxon>Haemophilus</taxon>
    </lineage>
</organism>
<dbReference type="PATRIC" id="fig|727.582.peg.620"/>
<sequence length="78" mass="8918">MITYLPLLIRGFKNLPSLLEGEGARRAEGDIGICEIKFWNDEILKKDNVPKTIYVEIEHLSPLSLRQLPPINGWSQDN</sequence>